<keyword evidence="10" id="KW-1133">Transmembrane helix</keyword>
<dbReference type="GO" id="GO:0005506">
    <property type="term" value="F:iron ion binding"/>
    <property type="evidence" value="ECO:0007669"/>
    <property type="project" value="InterPro"/>
</dbReference>
<dbReference type="InterPro" id="IPR001128">
    <property type="entry name" value="Cyt_P450"/>
</dbReference>
<dbReference type="PROSITE" id="PS00086">
    <property type="entry name" value="CYTOCHROME_P450"/>
    <property type="match status" value="1"/>
</dbReference>
<dbReference type="PANTHER" id="PTHR24292">
    <property type="entry name" value="CYTOCHROME P450"/>
    <property type="match status" value="1"/>
</dbReference>
<keyword evidence="4 8" id="KW-0479">Metal-binding</keyword>
<evidence type="ECO:0000256" key="1">
    <source>
        <dbReference type="ARBA" id="ARBA00001971"/>
    </source>
</evidence>
<dbReference type="InterPro" id="IPR002401">
    <property type="entry name" value="Cyt_P450_E_grp-I"/>
</dbReference>
<dbReference type="InterPro" id="IPR050476">
    <property type="entry name" value="Insect_CytP450_Detox"/>
</dbReference>
<comment type="cofactor">
    <cofactor evidence="1 8">
        <name>heme</name>
        <dbReference type="ChEBI" id="CHEBI:30413"/>
    </cofactor>
</comment>
<dbReference type="GO" id="GO:0016705">
    <property type="term" value="F:oxidoreductase activity, acting on paired donors, with incorporation or reduction of molecular oxygen"/>
    <property type="evidence" value="ECO:0007669"/>
    <property type="project" value="InterPro"/>
</dbReference>
<evidence type="ECO:0000256" key="5">
    <source>
        <dbReference type="ARBA" id="ARBA00023002"/>
    </source>
</evidence>
<keyword evidence="10" id="KW-0812">Transmembrane</keyword>
<dbReference type="PRINTS" id="PR00385">
    <property type="entry name" value="P450"/>
</dbReference>
<keyword evidence="3 8" id="KW-0349">Heme</keyword>
<accession>A0A1I9WID1</accession>
<evidence type="ECO:0000256" key="10">
    <source>
        <dbReference type="SAM" id="Phobius"/>
    </source>
</evidence>
<dbReference type="EMBL" id="KX649208">
    <property type="protein sequence ID" value="APA31880.1"/>
    <property type="molecule type" value="mRNA"/>
</dbReference>
<evidence type="ECO:0000256" key="2">
    <source>
        <dbReference type="ARBA" id="ARBA00010617"/>
    </source>
</evidence>
<dbReference type="InterPro" id="IPR017972">
    <property type="entry name" value="Cyt_P450_CS"/>
</dbReference>
<feature type="compositionally biased region" description="Polar residues" evidence="9">
    <location>
        <begin position="538"/>
        <end position="547"/>
    </location>
</feature>
<dbReference type="PRINTS" id="PR00463">
    <property type="entry name" value="EP450I"/>
</dbReference>
<feature type="transmembrane region" description="Helical" evidence="10">
    <location>
        <begin position="7"/>
        <end position="24"/>
    </location>
</feature>
<dbReference type="Gene3D" id="1.10.630.10">
    <property type="entry name" value="Cytochrome P450"/>
    <property type="match status" value="2"/>
</dbReference>
<feature type="binding site" description="axial binding residue" evidence="8">
    <location>
        <position position="672"/>
    </location>
    <ligand>
        <name>heme</name>
        <dbReference type="ChEBI" id="CHEBI:30413"/>
    </ligand>
    <ligandPart>
        <name>Fe</name>
        <dbReference type="ChEBI" id="CHEBI:18248"/>
    </ligandPart>
</feature>
<keyword evidence="7" id="KW-0503">Monooxygenase</keyword>
<feature type="region of interest" description="Disordered" evidence="9">
    <location>
        <begin position="538"/>
        <end position="565"/>
    </location>
</feature>
<evidence type="ECO:0000256" key="8">
    <source>
        <dbReference type="PIRSR" id="PIRSR602401-1"/>
    </source>
</evidence>
<evidence type="ECO:0000256" key="7">
    <source>
        <dbReference type="ARBA" id="ARBA00023033"/>
    </source>
</evidence>
<evidence type="ECO:0000256" key="6">
    <source>
        <dbReference type="ARBA" id="ARBA00023004"/>
    </source>
</evidence>
<evidence type="ECO:0000256" key="3">
    <source>
        <dbReference type="ARBA" id="ARBA00022617"/>
    </source>
</evidence>
<dbReference type="Pfam" id="PF00067">
    <property type="entry name" value="p450"/>
    <property type="match status" value="3"/>
</dbReference>
<evidence type="ECO:0000256" key="9">
    <source>
        <dbReference type="SAM" id="MobiDB-lite"/>
    </source>
</evidence>
<dbReference type="InterPro" id="IPR036396">
    <property type="entry name" value="Cyt_P450_sf"/>
</dbReference>
<dbReference type="SUPFAM" id="SSF48264">
    <property type="entry name" value="Cytochrome P450"/>
    <property type="match status" value="1"/>
</dbReference>
<protein>
    <submittedName>
        <fullName evidence="11">Cytochrome p450 02850</fullName>
    </submittedName>
</protein>
<keyword evidence="5" id="KW-0560">Oxidoreductase</keyword>
<comment type="similarity">
    <text evidence="2">Belongs to the cytochrome P450 family.</text>
</comment>
<dbReference type="PANTHER" id="PTHR24292:SF54">
    <property type="entry name" value="CYP9F3-RELATED"/>
    <property type="match status" value="1"/>
</dbReference>
<sequence length="737" mass="85522">MISKNCSIILGSASVALFGYLYYIRICYNYLKSLGYDGPRPTFLIGNLLEFVSEKNSFQNSNLSHYSKTLQRWTHKFGKIYGFYEGHSPVLVLADPDLVADVFLNQNKLVTFRRSFPMSKKSSDPNADIFVSNGIRWLRLRYGLEKIMLNSKNNAKCLEYADTSFMNTFTAQADLCKGEKEIDICRQSKYFMIQAIFTVIFGTELNNFLQKKPHIHTVFKRQELEDSKLAEANNLYFTRVVCHKFDEAFEDFETFSILKFLAMITPELSFLWRLCDQFKFFFNSYIFHVAYFADPMSWFYSNFIQKHLIIYTQENDDISKLRQAAENTESYLSFGAEPNRAQVRLQSQSQNLNNFINRKQFCYLNSFLNLTYIPILKYTQNENGRRMLNSVRDLGESRRPARLPSLSKIDEIKKKCGDFSSSKREDNRARLSSIDRFSRPESRSRLKSSTLILNDLESEDFENWKLTVNEALSNTLLMFFAGYETTSTAITFCCKAISTMPEQREKLLDEISQNWEKLKFNLEKFKIKPARVKKTSSQSEVDTSVDLNDSEDDDVFEDEKKPTSTNSLDEWNDLYEALENLKYLDMFVKEVLRMYPIANSMVSRKCVVDNLIISNGSYRIPKDMNVVVDVLSIHYDPVWWGPVDPKKFYPERFLTERHPAAWLAFGIGSRKCLGVKLAMSQIKLFVVRLLQNYIIDEPSVSDSKIRVGFADSVETKDILFTQPTSPVVVSITPKINN</sequence>
<evidence type="ECO:0000313" key="11">
    <source>
        <dbReference type="EMBL" id="APA31880.1"/>
    </source>
</evidence>
<name>A0A1I9WID1_BRAPC</name>
<keyword evidence="6 8" id="KW-0408">Iron</keyword>
<keyword evidence="10" id="KW-0472">Membrane</keyword>
<organism evidence="11">
    <name type="scientific">Brachionus plicatilis</name>
    <name type="common">Marine rotifer</name>
    <name type="synonym">Brachionus muelleri</name>
    <dbReference type="NCBI Taxonomy" id="10195"/>
    <lineage>
        <taxon>Eukaryota</taxon>
        <taxon>Metazoa</taxon>
        <taxon>Spiralia</taxon>
        <taxon>Gnathifera</taxon>
        <taxon>Rotifera</taxon>
        <taxon>Eurotatoria</taxon>
        <taxon>Monogononta</taxon>
        <taxon>Pseudotrocha</taxon>
        <taxon>Ploima</taxon>
        <taxon>Brachionidae</taxon>
        <taxon>Brachionus</taxon>
    </lineage>
</organism>
<reference evidence="11" key="1">
    <citation type="submission" date="2016-07" db="EMBL/GenBank/DDBJ databases">
        <authorList>
            <person name="Lee J.-S."/>
        </authorList>
    </citation>
    <scope>NUCLEOTIDE SEQUENCE</scope>
</reference>
<dbReference type="AlphaFoldDB" id="A0A1I9WID1"/>
<proteinExistence type="evidence at transcript level"/>
<feature type="compositionally biased region" description="Acidic residues" evidence="9">
    <location>
        <begin position="548"/>
        <end position="557"/>
    </location>
</feature>
<dbReference type="GO" id="GO:0004497">
    <property type="term" value="F:monooxygenase activity"/>
    <property type="evidence" value="ECO:0007669"/>
    <property type="project" value="UniProtKB-KW"/>
</dbReference>
<evidence type="ECO:0000256" key="4">
    <source>
        <dbReference type="ARBA" id="ARBA00022723"/>
    </source>
</evidence>
<dbReference type="GO" id="GO:0020037">
    <property type="term" value="F:heme binding"/>
    <property type="evidence" value="ECO:0007669"/>
    <property type="project" value="InterPro"/>
</dbReference>